<sequence>MAANDAVLLRSLELRILRCSIPSDNPSSPPPSPTQPSPLYSLLNDVVTLIESGHYLQALSSSKVLFPDLQFETSDSAELFYSETLPNCVSSFLNVNSCDQNYVELGYRALLLMAVGVAALLAFTQCNITGPLDKLPCMPLANLLIRKDGVGGGEWMEWEAWTHKELMSVGSELRGKFSNLQYIIFAKTLLLKTRDFLFEGKCSSIDALFLQQRLLDERSSFLFDLLQVFKRESLFYLGSLEKIKDYWGANEDCSNFLSTFHLEVGIQELYYGFVDASR</sequence>
<keyword evidence="4" id="KW-1185">Reference proteome</keyword>
<organism evidence="3 4">
    <name type="scientific">Penstemon smallii</name>
    <dbReference type="NCBI Taxonomy" id="265156"/>
    <lineage>
        <taxon>Eukaryota</taxon>
        <taxon>Viridiplantae</taxon>
        <taxon>Streptophyta</taxon>
        <taxon>Embryophyta</taxon>
        <taxon>Tracheophyta</taxon>
        <taxon>Spermatophyta</taxon>
        <taxon>Magnoliopsida</taxon>
        <taxon>eudicotyledons</taxon>
        <taxon>Gunneridae</taxon>
        <taxon>Pentapetalae</taxon>
        <taxon>asterids</taxon>
        <taxon>lamiids</taxon>
        <taxon>Lamiales</taxon>
        <taxon>Plantaginaceae</taxon>
        <taxon>Cheloneae</taxon>
        <taxon>Penstemon</taxon>
    </lineage>
</organism>
<protein>
    <submittedName>
        <fullName evidence="3">Uncharacterized protein</fullName>
    </submittedName>
</protein>
<dbReference type="Proteomes" id="UP001634393">
    <property type="component" value="Unassembled WGS sequence"/>
</dbReference>
<dbReference type="InterPro" id="IPR044244">
    <property type="entry name" value="TTC27/Emw1"/>
</dbReference>
<dbReference type="PANTHER" id="PTHR16193:SF0">
    <property type="entry name" value="TETRATRICOPEPTIDE REPEAT PROTEIN 27"/>
    <property type="match status" value="1"/>
</dbReference>
<keyword evidence="1" id="KW-0677">Repeat</keyword>
<gene>
    <name evidence="3" type="ORF">ACJIZ3_018016</name>
</gene>
<dbReference type="AlphaFoldDB" id="A0ABD3SX75"/>
<comment type="caution">
    <text evidence="3">The sequence shown here is derived from an EMBL/GenBank/DDBJ whole genome shotgun (WGS) entry which is preliminary data.</text>
</comment>
<keyword evidence="2" id="KW-0802">TPR repeat</keyword>
<dbReference type="PANTHER" id="PTHR16193">
    <property type="entry name" value="TETRATRICOPEPTIDE REPEAT PROTEIN 27"/>
    <property type="match status" value="1"/>
</dbReference>
<evidence type="ECO:0000313" key="3">
    <source>
        <dbReference type="EMBL" id="KAL3829214.1"/>
    </source>
</evidence>
<accession>A0ABD3SX75</accession>
<evidence type="ECO:0000313" key="4">
    <source>
        <dbReference type="Proteomes" id="UP001634393"/>
    </source>
</evidence>
<evidence type="ECO:0000256" key="2">
    <source>
        <dbReference type="ARBA" id="ARBA00022803"/>
    </source>
</evidence>
<reference evidence="3 4" key="1">
    <citation type="submission" date="2024-12" db="EMBL/GenBank/DDBJ databases">
        <title>The unique morphological basis and parallel evolutionary history of personate flowers in Penstemon.</title>
        <authorList>
            <person name="Depatie T.H."/>
            <person name="Wessinger C.A."/>
        </authorList>
    </citation>
    <scope>NUCLEOTIDE SEQUENCE [LARGE SCALE GENOMIC DNA]</scope>
    <source>
        <strain evidence="3">WTNN_2</strain>
        <tissue evidence="3">Leaf</tissue>
    </source>
</reference>
<name>A0ABD3SX75_9LAMI</name>
<evidence type="ECO:0000256" key="1">
    <source>
        <dbReference type="ARBA" id="ARBA00022737"/>
    </source>
</evidence>
<proteinExistence type="predicted"/>
<dbReference type="EMBL" id="JBJXBP010000005">
    <property type="protein sequence ID" value="KAL3829214.1"/>
    <property type="molecule type" value="Genomic_DNA"/>
</dbReference>